<accession>A0ABP6V2W3</accession>
<comment type="caution">
    <text evidence="2">The sequence shown here is derived from an EMBL/GenBank/DDBJ whole genome shotgun (WGS) entry which is preliminary data.</text>
</comment>
<sequence length="241" mass="23823">MTPAGPVALVAGATGPIGRAVVRALASDGARVVALSRSGDQVRGCVQALACDLGDRTALDDAVSTVESTWGPVEVLVNAAHPPPELGTAVADLSARVLADQLAGVAAHAALCARIVPGMRLLGRGRVVYVAGASMARPLPGGGGYAAAKAAGAVLTRHLALEEGPAGITANVVAPGRVVDPASPREPSAHAAALGQELAQRITLPTFPSPDDVACAVCLLVASPALTGQTIWVTGGEPIAA</sequence>
<evidence type="ECO:0000256" key="1">
    <source>
        <dbReference type="ARBA" id="ARBA00006484"/>
    </source>
</evidence>
<dbReference type="PRINTS" id="PR00081">
    <property type="entry name" value="GDHRDH"/>
</dbReference>
<reference evidence="3" key="1">
    <citation type="journal article" date="2019" name="Int. J. Syst. Evol. Microbiol.">
        <title>The Global Catalogue of Microorganisms (GCM) 10K type strain sequencing project: providing services to taxonomists for standard genome sequencing and annotation.</title>
        <authorList>
            <consortium name="The Broad Institute Genomics Platform"/>
            <consortium name="The Broad Institute Genome Sequencing Center for Infectious Disease"/>
            <person name="Wu L."/>
            <person name="Ma J."/>
        </authorList>
    </citation>
    <scope>NUCLEOTIDE SEQUENCE [LARGE SCALE GENOMIC DNA]</scope>
    <source>
        <strain evidence="3">JCM 17460</strain>
    </source>
</reference>
<dbReference type="PANTHER" id="PTHR42760">
    <property type="entry name" value="SHORT-CHAIN DEHYDROGENASES/REDUCTASES FAMILY MEMBER"/>
    <property type="match status" value="1"/>
</dbReference>
<name>A0ABP6V2W3_9ACTN</name>
<dbReference type="PANTHER" id="PTHR42760:SF135">
    <property type="entry name" value="BLL7886 PROTEIN"/>
    <property type="match status" value="1"/>
</dbReference>
<dbReference type="EMBL" id="BAABBB010000007">
    <property type="protein sequence ID" value="GAA3525965.1"/>
    <property type="molecule type" value="Genomic_DNA"/>
</dbReference>
<dbReference type="InterPro" id="IPR002347">
    <property type="entry name" value="SDR_fam"/>
</dbReference>
<gene>
    <name evidence="2" type="ORF">GCM10022263_13400</name>
</gene>
<dbReference type="InterPro" id="IPR036291">
    <property type="entry name" value="NAD(P)-bd_dom_sf"/>
</dbReference>
<dbReference type="SUPFAM" id="SSF51735">
    <property type="entry name" value="NAD(P)-binding Rossmann-fold domains"/>
    <property type="match status" value="1"/>
</dbReference>
<evidence type="ECO:0000313" key="3">
    <source>
        <dbReference type="Proteomes" id="UP001500301"/>
    </source>
</evidence>
<comment type="similarity">
    <text evidence="1">Belongs to the short-chain dehydrogenases/reductases (SDR) family.</text>
</comment>
<keyword evidence="3" id="KW-1185">Reference proteome</keyword>
<dbReference type="Proteomes" id="UP001500301">
    <property type="component" value="Unassembled WGS sequence"/>
</dbReference>
<evidence type="ECO:0000313" key="2">
    <source>
        <dbReference type="EMBL" id="GAA3525965.1"/>
    </source>
</evidence>
<dbReference type="Gene3D" id="3.40.50.720">
    <property type="entry name" value="NAD(P)-binding Rossmann-like Domain"/>
    <property type="match status" value="1"/>
</dbReference>
<protein>
    <submittedName>
        <fullName evidence="2">SDR family oxidoreductase</fullName>
    </submittedName>
</protein>
<organism evidence="2 3">
    <name type="scientific">Nocardioides daeguensis</name>
    <dbReference type="NCBI Taxonomy" id="908359"/>
    <lineage>
        <taxon>Bacteria</taxon>
        <taxon>Bacillati</taxon>
        <taxon>Actinomycetota</taxon>
        <taxon>Actinomycetes</taxon>
        <taxon>Propionibacteriales</taxon>
        <taxon>Nocardioidaceae</taxon>
        <taxon>Nocardioides</taxon>
    </lineage>
</organism>
<dbReference type="Pfam" id="PF13561">
    <property type="entry name" value="adh_short_C2"/>
    <property type="match status" value="1"/>
</dbReference>
<proteinExistence type="inferred from homology"/>